<proteinExistence type="predicted"/>
<keyword evidence="4" id="KW-1185">Reference proteome</keyword>
<sequence length="107" mass="10691">MIVRTLIALGALAVAGALPASAAVAPATDAAVSHPAAALVLARHGADDGANHDKNDDKGHHKRGSGHASASDAAPIVLARHGADDGKSHDKNDDKGGRRGRGRGKDD</sequence>
<feature type="compositionally biased region" description="Basic and acidic residues" evidence="1">
    <location>
        <begin position="44"/>
        <end position="59"/>
    </location>
</feature>
<evidence type="ECO:0000256" key="2">
    <source>
        <dbReference type="SAM" id="SignalP"/>
    </source>
</evidence>
<feature type="region of interest" description="Disordered" evidence="1">
    <location>
        <begin position="43"/>
        <end position="107"/>
    </location>
</feature>
<feature type="compositionally biased region" description="Basic and acidic residues" evidence="1">
    <location>
        <begin position="81"/>
        <end position="107"/>
    </location>
</feature>
<accession>A0A9E6UND5</accession>
<keyword evidence="2" id="KW-0732">Signal</keyword>
<evidence type="ECO:0000256" key="1">
    <source>
        <dbReference type="SAM" id="MobiDB-lite"/>
    </source>
</evidence>
<feature type="chain" id="PRO_5039570669" evidence="2">
    <location>
        <begin position="23"/>
        <end position="107"/>
    </location>
</feature>
<dbReference type="AlphaFoldDB" id="A0A9E6UND5"/>
<dbReference type="Proteomes" id="UP000825701">
    <property type="component" value="Chromosome"/>
</dbReference>
<protein>
    <submittedName>
        <fullName evidence="3">Uncharacterized protein</fullName>
    </submittedName>
</protein>
<dbReference type="EMBL" id="CP081869">
    <property type="protein sequence ID" value="QZO00961.1"/>
    <property type="molecule type" value="Genomic_DNA"/>
</dbReference>
<name>A0A9E6UND5_9HYPH</name>
<evidence type="ECO:0000313" key="4">
    <source>
        <dbReference type="Proteomes" id="UP000825701"/>
    </source>
</evidence>
<dbReference type="RefSeq" id="WP_261404176.1">
    <property type="nucleotide sequence ID" value="NZ_CP081869.1"/>
</dbReference>
<evidence type="ECO:0000313" key="3">
    <source>
        <dbReference type="EMBL" id="QZO00961.1"/>
    </source>
</evidence>
<organism evidence="3 4">
    <name type="scientific">Chenggangzhangella methanolivorans</name>
    <dbReference type="NCBI Taxonomy" id="1437009"/>
    <lineage>
        <taxon>Bacteria</taxon>
        <taxon>Pseudomonadati</taxon>
        <taxon>Pseudomonadota</taxon>
        <taxon>Alphaproteobacteria</taxon>
        <taxon>Hyphomicrobiales</taxon>
        <taxon>Methylopilaceae</taxon>
        <taxon>Chenggangzhangella</taxon>
    </lineage>
</organism>
<gene>
    <name evidence="3" type="ORF">K6K41_04925</name>
</gene>
<feature type="signal peptide" evidence="2">
    <location>
        <begin position="1"/>
        <end position="22"/>
    </location>
</feature>
<reference evidence="3" key="1">
    <citation type="submission" date="2021-08" db="EMBL/GenBank/DDBJ databases">
        <authorList>
            <person name="Zhang H."/>
            <person name="Xu M."/>
            <person name="Yu Z."/>
            <person name="Yang L."/>
            <person name="Cai Y."/>
        </authorList>
    </citation>
    <scope>NUCLEOTIDE SEQUENCE</scope>
    <source>
        <strain evidence="3">CHL1</strain>
    </source>
</reference>
<dbReference type="KEGG" id="cmet:K6K41_04925"/>